<dbReference type="SUPFAM" id="SSF55874">
    <property type="entry name" value="ATPase domain of HSP90 chaperone/DNA topoisomerase II/histidine kinase"/>
    <property type="match status" value="1"/>
</dbReference>
<name>A0A227JH80_VIBPH</name>
<protein>
    <submittedName>
        <fullName evidence="7">Sensor histidine kinase</fullName>
    </submittedName>
</protein>
<organism evidence="7 8">
    <name type="scientific">Vibrio parahaemolyticus</name>
    <dbReference type="NCBI Taxonomy" id="670"/>
    <lineage>
        <taxon>Bacteria</taxon>
        <taxon>Pseudomonadati</taxon>
        <taxon>Pseudomonadota</taxon>
        <taxon>Gammaproteobacteria</taxon>
        <taxon>Vibrionales</taxon>
        <taxon>Vibrionaceae</taxon>
        <taxon>Vibrio</taxon>
    </lineage>
</organism>
<dbReference type="PANTHER" id="PTHR40448:SF1">
    <property type="entry name" value="TWO-COMPONENT SENSOR HISTIDINE KINASE"/>
    <property type="match status" value="1"/>
</dbReference>
<dbReference type="RefSeq" id="WP_005481283.1">
    <property type="nucleotide sequence ID" value="NZ_CANUHV010000041.1"/>
</dbReference>
<keyword evidence="7" id="KW-0418">Kinase</keyword>
<dbReference type="GO" id="GO:0042802">
    <property type="term" value="F:identical protein binding"/>
    <property type="evidence" value="ECO:0007669"/>
    <property type="project" value="TreeGrafter"/>
</dbReference>
<keyword evidence="3" id="KW-1003">Cell membrane</keyword>
<dbReference type="PROSITE" id="PS50109">
    <property type="entry name" value="HIS_KIN"/>
    <property type="match status" value="1"/>
</dbReference>
<dbReference type="Pfam" id="PF02518">
    <property type="entry name" value="HATPase_c"/>
    <property type="match status" value="1"/>
</dbReference>
<dbReference type="Pfam" id="PF14689">
    <property type="entry name" value="SPOB_a"/>
    <property type="match status" value="1"/>
</dbReference>
<dbReference type="GO" id="GO:0016301">
    <property type="term" value="F:kinase activity"/>
    <property type="evidence" value="ECO:0007669"/>
    <property type="project" value="UniProtKB-KW"/>
</dbReference>
<evidence type="ECO:0000256" key="1">
    <source>
        <dbReference type="ARBA" id="ARBA00004533"/>
    </source>
</evidence>
<keyword evidence="6" id="KW-0472">Membrane</keyword>
<proteinExistence type="predicted"/>
<comment type="subcellular location">
    <subcellularLocation>
        <location evidence="1">Cell inner membrane</location>
    </subcellularLocation>
    <subcellularLocation>
        <location evidence="2">Cell membrane</location>
        <topology evidence="2">Multi-pass membrane protein</topology>
    </subcellularLocation>
</comment>
<evidence type="ECO:0000313" key="8">
    <source>
        <dbReference type="Proteomes" id="UP000214596"/>
    </source>
</evidence>
<dbReference type="InterPro" id="IPR039506">
    <property type="entry name" value="SPOB_a"/>
</dbReference>
<dbReference type="SMART" id="SM00387">
    <property type="entry name" value="HATPase_c"/>
    <property type="match status" value="1"/>
</dbReference>
<dbReference type="PANTHER" id="PTHR40448">
    <property type="entry name" value="TWO-COMPONENT SENSOR HISTIDINE KINASE"/>
    <property type="match status" value="1"/>
</dbReference>
<dbReference type="EMBL" id="NIXT01000068">
    <property type="protein sequence ID" value="OXE34392.1"/>
    <property type="molecule type" value="Genomic_DNA"/>
</dbReference>
<keyword evidence="4" id="KW-0812">Transmembrane</keyword>
<evidence type="ECO:0000256" key="2">
    <source>
        <dbReference type="ARBA" id="ARBA00004651"/>
    </source>
</evidence>
<dbReference type="InterPro" id="IPR029151">
    <property type="entry name" value="Sensor-like_sf"/>
</dbReference>
<reference evidence="7 8" key="1">
    <citation type="journal article" date="2017" name="Appl. Environ. Microbiol.">
        <title>Parallel evolution of two clades of a major Atlantic endemic Vibrio parahaemolyticus pathogen lineage by independent acquisition of related pathogenicity islands.</title>
        <authorList>
            <person name="Xu F."/>
            <person name="Gonzalez-Escalona N."/>
            <person name="Drees K.P."/>
            <person name="Sebra R.P."/>
            <person name="Cooper V.S."/>
            <person name="Jones S.H."/>
            <person name="Whistler C.A."/>
        </authorList>
    </citation>
    <scope>NUCLEOTIDE SEQUENCE [LARGE SCALE GENOMIC DNA]</scope>
    <source>
        <strain evidence="7 8">MAVP-3</strain>
    </source>
</reference>
<keyword evidence="7" id="KW-0808">Transferase</keyword>
<dbReference type="InterPro" id="IPR003594">
    <property type="entry name" value="HATPase_dom"/>
</dbReference>
<dbReference type="InterPro" id="IPR033463">
    <property type="entry name" value="sCache_3"/>
</dbReference>
<dbReference type="SUPFAM" id="SSF103190">
    <property type="entry name" value="Sensory domain-like"/>
    <property type="match status" value="1"/>
</dbReference>
<dbReference type="AlphaFoldDB" id="A0A227JH80"/>
<dbReference type="STRING" id="670.ACZ92_06985"/>
<dbReference type="OMA" id="HIYFSEA"/>
<gene>
    <name evidence="7" type="ORF">CA163_02550</name>
</gene>
<dbReference type="GO" id="GO:0005886">
    <property type="term" value="C:plasma membrane"/>
    <property type="evidence" value="ECO:0007669"/>
    <property type="project" value="UniProtKB-SubCell"/>
</dbReference>
<dbReference type="Gene3D" id="1.10.287.130">
    <property type="match status" value="1"/>
</dbReference>
<dbReference type="GeneID" id="1191452"/>
<evidence type="ECO:0000256" key="5">
    <source>
        <dbReference type="ARBA" id="ARBA00022989"/>
    </source>
</evidence>
<evidence type="ECO:0000256" key="4">
    <source>
        <dbReference type="ARBA" id="ARBA00022692"/>
    </source>
</evidence>
<dbReference type="InterPro" id="IPR036890">
    <property type="entry name" value="HATPase_C_sf"/>
</dbReference>
<comment type="caution">
    <text evidence="7">The sequence shown here is derived from an EMBL/GenBank/DDBJ whole genome shotgun (WGS) entry which is preliminary data.</text>
</comment>
<dbReference type="OrthoDB" id="9792686at2"/>
<sequence length="524" mass="57307">MPFASFSFTKQLAVLLSGVMLLGMLSWWSYSAHQLDDILTHQISLRAQVQSQQLSQLSSLIAAVGSGSASKTSEIINAVQAVSDADFITVSDRAGIRLAHPVAERVGLPVLGGDIERALENGESYLSYGVGSLGPSVRYISPIFSNEGDVIGMIKVGYLIDTLDLWTSERLLPLISFGIIAVAICIWLSWKFSRYVRTQMQELEPWQLKQALKTHQGVLQATYEGLVAINSEGSLYLINDSARAMLNYHQELGNVFTDGIDNPESFSLKGDDYINGLIRVNGKNLVMNRVTLRTSTGEPYGAVFSLRDQNEMHVLSEKISQVTQYMENMRVARHEYQNKLSTISGLLQMGAYDKALSVCLSQAKASQSQLDSLHALNSRPALSALILAKASKANELGVALSIDCQSDLSALSRRLSEEQLCGLIGNLAQNALEAVKGQENGHVHIGISESACEYTIQVSNNGPLLESEFDVLCELGFTTKQNKADHGVGMYLVRSIVEQGNGHMELDSDEQETAFTIYFPKELG</sequence>
<dbReference type="Gene3D" id="3.30.450.20">
    <property type="entry name" value="PAS domain"/>
    <property type="match status" value="2"/>
</dbReference>
<evidence type="ECO:0000256" key="6">
    <source>
        <dbReference type="ARBA" id="ARBA00023136"/>
    </source>
</evidence>
<accession>A0A227JH80</accession>
<evidence type="ECO:0000313" key="7">
    <source>
        <dbReference type="EMBL" id="OXE34392.1"/>
    </source>
</evidence>
<evidence type="ECO:0000256" key="3">
    <source>
        <dbReference type="ARBA" id="ARBA00022475"/>
    </source>
</evidence>
<dbReference type="Proteomes" id="UP000214596">
    <property type="component" value="Unassembled WGS sequence"/>
</dbReference>
<dbReference type="Gene3D" id="3.30.565.10">
    <property type="entry name" value="Histidine kinase-like ATPase, C-terminal domain"/>
    <property type="match status" value="1"/>
</dbReference>
<dbReference type="Pfam" id="PF17203">
    <property type="entry name" value="sCache_3_2"/>
    <property type="match status" value="1"/>
</dbReference>
<dbReference type="InterPro" id="IPR005467">
    <property type="entry name" value="His_kinase_dom"/>
</dbReference>
<keyword evidence="5" id="KW-1133">Transmembrane helix</keyword>